<evidence type="ECO:0000313" key="3">
    <source>
        <dbReference type="EMBL" id="EKU94912.1"/>
    </source>
</evidence>
<accession>K9EVD5</accession>
<keyword evidence="4" id="KW-1185">Reference proteome</keyword>
<gene>
    <name evidence="3" type="ORF">HMPREF9233_01366</name>
</gene>
<dbReference type="InterPro" id="IPR032856">
    <property type="entry name" value="GDE_N_bis"/>
</dbReference>
<dbReference type="Gene3D" id="1.50.10.10">
    <property type="match status" value="1"/>
</dbReference>
<dbReference type="PATRIC" id="fig|883066.3.peg.1430"/>
<dbReference type="EMBL" id="AGWL01000007">
    <property type="protein sequence ID" value="EKU94912.1"/>
    <property type="molecule type" value="Genomic_DNA"/>
</dbReference>
<evidence type="ECO:0000259" key="1">
    <source>
        <dbReference type="Pfam" id="PF06202"/>
    </source>
</evidence>
<evidence type="ECO:0000259" key="2">
    <source>
        <dbReference type="Pfam" id="PF14742"/>
    </source>
</evidence>
<name>K9EVD5_9ACTO</name>
<dbReference type="InterPro" id="IPR008928">
    <property type="entry name" value="6-hairpin_glycosidase_sf"/>
</dbReference>
<dbReference type="HOGENOM" id="CLU_019216_1_0_11"/>
<reference evidence="3 4" key="1">
    <citation type="submission" date="2012-09" db="EMBL/GenBank/DDBJ databases">
        <title>The Genome Sequence of Actinobaculum massiliae ACS-171-V-COL2.</title>
        <authorList>
            <consortium name="The Broad Institute Genome Sequencing Platform"/>
            <person name="Earl A."/>
            <person name="Ward D."/>
            <person name="Feldgarden M."/>
            <person name="Gevers D."/>
            <person name="Saerens B."/>
            <person name="Vaneechoutte M."/>
            <person name="Walker B."/>
            <person name="Young S.K."/>
            <person name="Zeng Q."/>
            <person name="Gargeya S."/>
            <person name="Fitzgerald M."/>
            <person name="Haas B."/>
            <person name="Abouelleil A."/>
            <person name="Alvarado L."/>
            <person name="Arachchi H.M."/>
            <person name="Berlin A."/>
            <person name="Chapman S.B."/>
            <person name="Goldberg J."/>
            <person name="Griggs A."/>
            <person name="Gujja S."/>
            <person name="Hansen M."/>
            <person name="Howarth C."/>
            <person name="Imamovic A."/>
            <person name="Larimer J."/>
            <person name="McCowen C."/>
            <person name="Montmayeur A."/>
            <person name="Murphy C."/>
            <person name="Neiman D."/>
            <person name="Pearson M."/>
            <person name="Priest M."/>
            <person name="Roberts A."/>
            <person name="Saif S."/>
            <person name="Shea T."/>
            <person name="Sisk P."/>
            <person name="Sykes S."/>
            <person name="Wortman J."/>
            <person name="Nusbaum C."/>
            <person name="Birren B."/>
        </authorList>
    </citation>
    <scope>NUCLEOTIDE SEQUENCE [LARGE SCALE GENOMIC DNA]</scope>
    <source>
        <strain evidence="4">ACS-171-V-Col2</strain>
    </source>
</reference>
<dbReference type="SUPFAM" id="SSF48208">
    <property type="entry name" value="Six-hairpin glycosidases"/>
    <property type="match status" value="1"/>
</dbReference>
<feature type="domain" description="Glycogen debranching enzyme C-terminal" evidence="1">
    <location>
        <begin position="426"/>
        <end position="617"/>
    </location>
</feature>
<dbReference type="RefSeq" id="WP_007001572.1">
    <property type="nucleotide sequence ID" value="NZ_JH992955.1"/>
</dbReference>
<dbReference type="AlphaFoldDB" id="K9EVD5"/>
<protein>
    <recommendedName>
        <fullName evidence="5">Amylo-alpha-1,6-glucosidase</fullName>
    </recommendedName>
</protein>
<dbReference type="GO" id="GO:0005975">
    <property type="term" value="P:carbohydrate metabolic process"/>
    <property type="evidence" value="ECO:0007669"/>
    <property type="project" value="InterPro"/>
</dbReference>
<dbReference type="eggNOG" id="COG3408">
    <property type="taxonomic scope" value="Bacteria"/>
</dbReference>
<feature type="domain" description="Putative glycogen debranching enzyme N-terminal" evidence="2">
    <location>
        <begin position="24"/>
        <end position="201"/>
    </location>
</feature>
<evidence type="ECO:0000313" key="4">
    <source>
        <dbReference type="Proteomes" id="UP000009888"/>
    </source>
</evidence>
<comment type="caution">
    <text evidence="3">The sequence shown here is derived from an EMBL/GenBank/DDBJ whole genome shotgun (WGS) entry which is preliminary data.</text>
</comment>
<dbReference type="Proteomes" id="UP000009888">
    <property type="component" value="Unassembled WGS sequence"/>
</dbReference>
<organism evidence="3 4">
    <name type="scientific">Actinobaculum massiliense ACS-171-V-Col2</name>
    <dbReference type="NCBI Taxonomy" id="883066"/>
    <lineage>
        <taxon>Bacteria</taxon>
        <taxon>Bacillati</taxon>
        <taxon>Actinomycetota</taxon>
        <taxon>Actinomycetes</taxon>
        <taxon>Actinomycetales</taxon>
        <taxon>Actinomycetaceae</taxon>
        <taxon>Actinobaculum</taxon>
    </lineage>
</organism>
<dbReference type="Pfam" id="PF14742">
    <property type="entry name" value="GDE_N_bis"/>
    <property type="match status" value="1"/>
</dbReference>
<dbReference type="STRING" id="202789.GCA_001457435_00743"/>
<dbReference type="InterPro" id="IPR032790">
    <property type="entry name" value="GDE_C"/>
</dbReference>
<dbReference type="InterPro" id="IPR012341">
    <property type="entry name" value="6hp_glycosidase-like_sf"/>
</dbReference>
<dbReference type="Pfam" id="PF06202">
    <property type="entry name" value="GDE_C"/>
    <property type="match status" value="1"/>
</dbReference>
<sequence>MPTSAHDLPLQPLLHDGVCTFKAPFQAWSRHDGNMTRPADGVFVGDTRIISARELRVADRHPEHLDSAIVGGSQAVFSGAVRYLDTSGADPRVVVRTRRSVSESGFRERITIHNGLAEALETELCVNLHVSLDTMSAIKAGNSPTDDPGITLAGGASCEVSGAGITAKITAEGAEAEHSGGEVSFVWKVKVPAHSSLTSEWEIVLVDSELPVGPAGITANLSFRPQVADARAIRWLEQAEPDLENLLMTVRAEPELPFFAAGAPWFFTLFGRDSLWAARLVLPATWRVAATTLAVLAKFQGTRNNPDTAEQPGKIMHELRFEDFNIPGEGVRLPPLYYGTIDATPLWISTLFDAHKAGMPLSDVEALLPNLRRALDWIVNDADSDGDTFLEYIDESGHGLANQGWKDSGDSIQWNSGDLAEGPIALCEVQAYAYEALLKGASLLEKFDGDGEAYRARAEEIKANFHAQFWVEDEVGPYPAIALDKSKRPVDSLTSNIGHLLGTGILTHEEEGIVAERLIGEDMNSGFGLRTLSTTAGGYWPLSYHGGSVWTHDTAIAIVGLMRAGFEHHAKTLIDSLLRAAEAFEYRLPELFSGDGSLSHPLPYPASCRPQAWAAASAIAVADCLARIEAAEN</sequence>
<proteinExistence type="predicted"/>
<evidence type="ECO:0008006" key="5">
    <source>
        <dbReference type="Google" id="ProtNLM"/>
    </source>
</evidence>